<dbReference type="PANTHER" id="PTHR12790">
    <property type="entry name" value="TRANSCRIPTION INITIATION FACTOR IA RRN3"/>
    <property type="match status" value="1"/>
</dbReference>
<name>A0AAN8GCB3_TRICO</name>
<proteinExistence type="inferred from homology"/>
<keyword evidence="4" id="KW-1185">Reference proteome</keyword>
<evidence type="ECO:0000313" key="4">
    <source>
        <dbReference type="Proteomes" id="UP001331761"/>
    </source>
</evidence>
<dbReference type="GO" id="GO:0005634">
    <property type="term" value="C:nucleus"/>
    <property type="evidence" value="ECO:0007669"/>
    <property type="project" value="TreeGrafter"/>
</dbReference>
<keyword evidence="3" id="KW-0396">Initiation factor</keyword>
<feature type="non-terminal residue" evidence="3">
    <location>
        <position position="418"/>
    </location>
</feature>
<dbReference type="AlphaFoldDB" id="A0AAN8GCB3"/>
<feature type="compositionally biased region" description="Polar residues" evidence="2">
    <location>
        <begin position="1"/>
        <end position="23"/>
    </location>
</feature>
<evidence type="ECO:0000256" key="1">
    <source>
        <dbReference type="ARBA" id="ARBA00010098"/>
    </source>
</evidence>
<feature type="region of interest" description="Disordered" evidence="2">
    <location>
        <begin position="1"/>
        <end position="30"/>
    </location>
</feature>
<dbReference type="GO" id="GO:0001181">
    <property type="term" value="F:RNA polymerase I general transcription initiation factor activity"/>
    <property type="evidence" value="ECO:0007669"/>
    <property type="project" value="InterPro"/>
</dbReference>
<comment type="caution">
    <text evidence="3">The sequence shown here is derived from an EMBL/GenBank/DDBJ whole genome shotgun (WGS) entry which is preliminary data.</text>
</comment>
<evidence type="ECO:0000313" key="3">
    <source>
        <dbReference type="EMBL" id="KAK5982058.1"/>
    </source>
</evidence>
<dbReference type="EMBL" id="WIXE01005579">
    <property type="protein sequence ID" value="KAK5982058.1"/>
    <property type="molecule type" value="Genomic_DNA"/>
</dbReference>
<dbReference type="GO" id="GO:0001042">
    <property type="term" value="F:RNA polymerase I core binding"/>
    <property type="evidence" value="ECO:0007669"/>
    <property type="project" value="TreeGrafter"/>
</dbReference>
<dbReference type="GO" id="GO:0003743">
    <property type="term" value="F:translation initiation factor activity"/>
    <property type="evidence" value="ECO:0007669"/>
    <property type="project" value="UniProtKB-KW"/>
</dbReference>
<organism evidence="3 4">
    <name type="scientific">Trichostrongylus colubriformis</name>
    <name type="common">Black scour worm</name>
    <dbReference type="NCBI Taxonomy" id="6319"/>
    <lineage>
        <taxon>Eukaryota</taxon>
        <taxon>Metazoa</taxon>
        <taxon>Ecdysozoa</taxon>
        <taxon>Nematoda</taxon>
        <taxon>Chromadorea</taxon>
        <taxon>Rhabditida</taxon>
        <taxon>Rhabditina</taxon>
        <taxon>Rhabditomorpha</taxon>
        <taxon>Strongyloidea</taxon>
        <taxon>Trichostrongylidae</taxon>
        <taxon>Trichostrongylus</taxon>
    </lineage>
</organism>
<gene>
    <name evidence="3" type="ORF">GCK32_000811</name>
</gene>
<dbReference type="InterPro" id="IPR007991">
    <property type="entry name" value="RNA_pol_I_trans_ini_fac_RRN3"/>
</dbReference>
<sequence>MTSTTDSHASHGSTTKESVSNADPNAETKPKQVITGRDILTQYFKGDSVAVITYRKICNALEILPNWEPAAKIQFLEQFLSMSDMLDNRCKELVTNLARLSWQAIPEDIMNRYLNMLCDVAIRQVTHTEVIYSSAVNNLIPVMKFDEEKKTATPALSVEEQDKYYAMAHRVIAQILKCFPMSNKVLLKALRVGVPHFSHDSYRFIGYMRNMVQSLEYVGKLRADVWDLIIDHMIMCDNMLAKLQYNDDKKDADTSIFDMDEDQQPEVDSEENEMTAKLDGVMRDVLCYIAMKHDVDPSGLIDTAWLHLGSEASGEEVFSILLSLLESRMLLCVHVRFTSFIWLYICSLDEKYATRTLELLWSVVVRPQVAQSDVAKTHGAAAYLAAFLARAKYLDLRVAMTWMSRIVSWCIQYVDNCG</sequence>
<dbReference type="Pfam" id="PF05327">
    <property type="entry name" value="RRN3"/>
    <property type="match status" value="1"/>
</dbReference>
<protein>
    <submittedName>
        <fullName evidence="3">RNA polymerase I specific transcription initiation factor RRN3</fullName>
    </submittedName>
</protein>
<dbReference type="PANTHER" id="PTHR12790:SF0">
    <property type="entry name" value="RNA POLYMERASE I-SPECIFIC TRANSCRIPTION INITIATION FACTOR RRN3-RELATED"/>
    <property type="match status" value="1"/>
</dbReference>
<keyword evidence="3" id="KW-0648">Protein biosynthesis</keyword>
<dbReference type="GO" id="GO:0006361">
    <property type="term" value="P:transcription initiation at RNA polymerase I promoter"/>
    <property type="evidence" value="ECO:0007669"/>
    <property type="project" value="InterPro"/>
</dbReference>
<reference evidence="3 4" key="1">
    <citation type="submission" date="2019-10" db="EMBL/GenBank/DDBJ databases">
        <title>Assembly and Annotation for the nematode Trichostrongylus colubriformis.</title>
        <authorList>
            <person name="Martin J."/>
        </authorList>
    </citation>
    <scope>NUCLEOTIDE SEQUENCE [LARGE SCALE GENOMIC DNA]</scope>
    <source>
        <strain evidence="3">G859</strain>
        <tissue evidence="3">Whole worm</tissue>
    </source>
</reference>
<comment type="similarity">
    <text evidence="1">Belongs to the RRN3 family.</text>
</comment>
<evidence type="ECO:0000256" key="2">
    <source>
        <dbReference type="SAM" id="MobiDB-lite"/>
    </source>
</evidence>
<accession>A0AAN8GCB3</accession>
<dbReference type="Proteomes" id="UP001331761">
    <property type="component" value="Unassembled WGS sequence"/>
</dbReference>